<sequence length="288" mass="33073">KGKAVIRDELENNSINVNNPFASLRRNSDNPGHQDVWFYDNDPRGFYDFSDISSEDEEVKEGDSDEWETDVEYVILDLGTDVNEELINSLDIPWVPAKNKVSETQQHHHDIHNTESIKKAENDIKSNEGQRKTRYNLRSKPQAIDELPPTPKNNIHNSSNMGSNDYDFQFVGLEHGKPTLKIGNNHFEGVLDESIGTDLVFTIRKDEGPPPRISLAYKCHTIKKIRFSRMDVVPKAQKLSTEDDPKLDQDEKNESEMEIDDYNYMRFNFENAQLDKDDAEAGKDDKAN</sequence>
<feature type="domain" description="Transcription factor TFIIIC triple barrel" evidence="2">
    <location>
        <begin position="68"/>
        <end position="231"/>
    </location>
</feature>
<dbReference type="EMBL" id="CAJVPS010010144">
    <property type="protein sequence ID" value="CAG8655891.1"/>
    <property type="molecule type" value="Genomic_DNA"/>
</dbReference>
<feature type="region of interest" description="Disordered" evidence="1">
    <location>
        <begin position="235"/>
        <end position="259"/>
    </location>
</feature>
<dbReference type="InterPro" id="IPR019481">
    <property type="entry name" value="TFIIIC_triple_barrel"/>
</dbReference>
<dbReference type="Gene3D" id="2.60.40.4370">
    <property type="match status" value="1"/>
</dbReference>
<feature type="non-terminal residue" evidence="3">
    <location>
        <position position="288"/>
    </location>
</feature>
<name>A0A9N9DWG5_9GLOM</name>
<organism evidence="3 4">
    <name type="scientific">Ambispora leptoticha</name>
    <dbReference type="NCBI Taxonomy" id="144679"/>
    <lineage>
        <taxon>Eukaryota</taxon>
        <taxon>Fungi</taxon>
        <taxon>Fungi incertae sedis</taxon>
        <taxon>Mucoromycota</taxon>
        <taxon>Glomeromycotina</taxon>
        <taxon>Glomeromycetes</taxon>
        <taxon>Archaeosporales</taxon>
        <taxon>Ambisporaceae</taxon>
        <taxon>Ambispora</taxon>
    </lineage>
</organism>
<keyword evidence="4" id="KW-1185">Reference proteome</keyword>
<accession>A0A9N9DWG5</accession>
<feature type="compositionally biased region" description="Basic and acidic residues" evidence="1">
    <location>
        <begin position="240"/>
        <end position="255"/>
    </location>
</feature>
<evidence type="ECO:0000259" key="2">
    <source>
        <dbReference type="Pfam" id="PF10419"/>
    </source>
</evidence>
<reference evidence="3" key="1">
    <citation type="submission" date="2021-06" db="EMBL/GenBank/DDBJ databases">
        <authorList>
            <person name="Kallberg Y."/>
            <person name="Tangrot J."/>
            <person name="Rosling A."/>
        </authorList>
    </citation>
    <scope>NUCLEOTIDE SEQUENCE</scope>
    <source>
        <strain evidence="3">FL130A</strain>
    </source>
</reference>
<evidence type="ECO:0000313" key="4">
    <source>
        <dbReference type="Proteomes" id="UP000789508"/>
    </source>
</evidence>
<evidence type="ECO:0000256" key="1">
    <source>
        <dbReference type="SAM" id="MobiDB-lite"/>
    </source>
</evidence>
<proteinExistence type="predicted"/>
<gene>
    <name evidence="3" type="ORF">ALEPTO_LOCUS10169</name>
</gene>
<protein>
    <submittedName>
        <fullName evidence="3">6807_t:CDS:1</fullName>
    </submittedName>
</protein>
<dbReference type="AlphaFoldDB" id="A0A9N9DWG5"/>
<dbReference type="Pfam" id="PF10419">
    <property type="entry name" value="TFIIIC_sub6"/>
    <property type="match status" value="1"/>
</dbReference>
<dbReference type="OrthoDB" id="1877767at2759"/>
<comment type="caution">
    <text evidence="3">The sequence shown here is derived from an EMBL/GenBank/DDBJ whole genome shotgun (WGS) entry which is preliminary data.</text>
</comment>
<evidence type="ECO:0000313" key="3">
    <source>
        <dbReference type="EMBL" id="CAG8655891.1"/>
    </source>
</evidence>
<dbReference type="Proteomes" id="UP000789508">
    <property type="component" value="Unassembled WGS sequence"/>
</dbReference>